<dbReference type="EMBL" id="MU167248">
    <property type="protein sequence ID" value="KAG0147392.1"/>
    <property type="molecule type" value="Genomic_DNA"/>
</dbReference>
<accession>A0A9P6NNI6</accession>
<proteinExistence type="predicted"/>
<evidence type="ECO:0000313" key="1">
    <source>
        <dbReference type="EMBL" id="KAG0147392.1"/>
    </source>
</evidence>
<protein>
    <submittedName>
        <fullName evidence="1">Uncharacterized protein</fullName>
    </submittedName>
</protein>
<evidence type="ECO:0000313" key="2">
    <source>
        <dbReference type="Proteomes" id="UP000886653"/>
    </source>
</evidence>
<comment type="caution">
    <text evidence="1">The sequence shown here is derived from an EMBL/GenBank/DDBJ whole genome shotgun (WGS) entry which is preliminary data.</text>
</comment>
<dbReference type="AlphaFoldDB" id="A0A9P6NNI6"/>
<sequence>SIFRCDSVGRSTMKCGVMVRPTTLTDCVKSSPQMNEEHKKDWLVHATKS</sequence>
<reference evidence="1" key="1">
    <citation type="submission" date="2013-11" db="EMBL/GenBank/DDBJ databases">
        <title>Genome sequence of the fusiform rust pathogen reveals effectors for host alternation and coevolution with pine.</title>
        <authorList>
            <consortium name="DOE Joint Genome Institute"/>
            <person name="Smith K."/>
            <person name="Pendleton A."/>
            <person name="Kubisiak T."/>
            <person name="Anderson C."/>
            <person name="Salamov A."/>
            <person name="Aerts A."/>
            <person name="Riley R."/>
            <person name="Clum A."/>
            <person name="Lindquist E."/>
            <person name="Ence D."/>
            <person name="Campbell M."/>
            <person name="Kronenberg Z."/>
            <person name="Feau N."/>
            <person name="Dhillon B."/>
            <person name="Hamelin R."/>
            <person name="Burleigh J."/>
            <person name="Smith J."/>
            <person name="Yandell M."/>
            <person name="Nelson C."/>
            <person name="Grigoriev I."/>
            <person name="Davis J."/>
        </authorList>
    </citation>
    <scope>NUCLEOTIDE SEQUENCE</scope>
    <source>
        <strain evidence="1">G11</strain>
    </source>
</reference>
<gene>
    <name evidence="1" type="ORF">CROQUDRAFT_42954</name>
</gene>
<organism evidence="1 2">
    <name type="scientific">Cronartium quercuum f. sp. fusiforme G11</name>
    <dbReference type="NCBI Taxonomy" id="708437"/>
    <lineage>
        <taxon>Eukaryota</taxon>
        <taxon>Fungi</taxon>
        <taxon>Dikarya</taxon>
        <taxon>Basidiomycota</taxon>
        <taxon>Pucciniomycotina</taxon>
        <taxon>Pucciniomycetes</taxon>
        <taxon>Pucciniales</taxon>
        <taxon>Coleosporiaceae</taxon>
        <taxon>Cronartium</taxon>
    </lineage>
</organism>
<dbReference type="Proteomes" id="UP000886653">
    <property type="component" value="Unassembled WGS sequence"/>
</dbReference>
<feature type="non-terminal residue" evidence="1">
    <location>
        <position position="1"/>
    </location>
</feature>
<keyword evidence="2" id="KW-1185">Reference proteome</keyword>
<name>A0A9P6NNI6_9BASI</name>